<evidence type="ECO:0000259" key="2">
    <source>
        <dbReference type="PROSITE" id="PS50883"/>
    </source>
</evidence>
<dbReference type="SMART" id="SM00052">
    <property type="entry name" value="EAL"/>
    <property type="match status" value="1"/>
</dbReference>
<accession>A0AB32ZXT2</accession>
<keyword evidence="1" id="KW-0472">Membrane</keyword>
<dbReference type="EMBL" id="CP003844">
    <property type="protein sequence ID" value="AFT74119.1"/>
    <property type="molecule type" value="Genomic_DNA"/>
</dbReference>
<gene>
    <name evidence="4" type="ordered locus">AMEC673_07125</name>
</gene>
<name>A0AB32ZXT2_ALTME</name>
<dbReference type="SMART" id="SM00267">
    <property type="entry name" value="GGDEF"/>
    <property type="match status" value="1"/>
</dbReference>
<dbReference type="InterPro" id="IPR043128">
    <property type="entry name" value="Rev_trsase/Diguanyl_cyclase"/>
</dbReference>
<evidence type="ECO:0000313" key="5">
    <source>
        <dbReference type="Proteomes" id="UP000006296"/>
    </source>
</evidence>
<evidence type="ECO:0000313" key="4">
    <source>
        <dbReference type="EMBL" id="AFT74119.1"/>
    </source>
</evidence>
<evidence type="ECO:0000256" key="1">
    <source>
        <dbReference type="SAM" id="Phobius"/>
    </source>
</evidence>
<dbReference type="PROSITE" id="PS50883">
    <property type="entry name" value="EAL"/>
    <property type="match status" value="1"/>
</dbReference>
<sequence length="644" mass="72600">MKLSSQINLGVFALMLLAFTVLSSIELSEIKSRTSVSIEQEAEEARLRYETTVLQTSSMSSQSKQSVIDAMLRQMVLQPFLSAAKVIDVEGNVFAKYERSPNTIVPNWYLQLDSAPAVNKKIPFSNNDGYLLVTSDTSYIYTEITAILIKNAVIFCGLFFALALYIVTVTKFARRPIANTIKKLNQINSHDFTPSQVNAFTTDYRQLTSTVNTLTTSLASKFNDIAQQSERFKTEANKDTLTKLSNRSAFERHTRALLSDTSNFQEKELILIRLAQLTTINTKLGMLAGDNYVKSIADFLVHEAKHNCKSGFVFRLSGGDFALISEIMGRDERDLMLENMSKQFANATPLRDGSKATWMGVTRFSSQMSLQQVMESADSALMAAMKTQKGWQFSSEVSQVHSNTKWRERLNYIVSQQYADILIQPVMNVERNAPAYYETFARFKDKDTNDVIPMAQLIPASERLDLIPQVDKLVAGIVFKKLTVTSHQVAINISNASIANGEFRKWLIEELRTRETLCPRLIFEVEDAALIHHREVAENFCRQLIQLGCRITIEHFGDNFASLAGLRAIQPQFVKLSGRLTQGIHTNKDNQLFVSSLINIAKGLNIHVIAEMVENEAESVALSKLDVEHQQGYYFSKPSLWTMY</sequence>
<protein>
    <submittedName>
        <fullName evidence="4">Diguanylate cyclase/phosphodiesterase</fullName>
    </submittedName>
</protein>
<feature type="domain" description="EAL" evidence="2">
    <location>
        <begin position="403"/>
        <end position="644"/>
    </location>
</feature>
<dbReference type="PROSITE" id="PS50887">
    <property type="entry name" value="GGDEF"/>
    <property type="match status" value="1"/>
</dbReference>
<dbReference type="Proteomes" id="UP000006296">
    <property type="component" value="Chromosome"/>
</dbReference>
<dbReference type="Pfam" id="PF00563">
    <property type="entry name" value="EAL"/>
    <property type="match status" value="1"/>
</dbReference>
<dbReference type="KEGG" id="amg:AMEC673_07125"/>
<dbReference type="Gene3D" id="3.30.70.270">
    <property type="match status" value="1"/>
</dbReference>
<dbReference type="PANTHER" id="PTHR33121">
    <property type="entry name" value="CYCLIC DI-GMP PHOSPHODIESTERASE PDEF"/>
    <property type="match status" value="1"/>
</dbReference>
<keyword evidence="1" id="KW-1133">Transmembrane helix</keyword>
<dbReference type="RefSeq" id="WP_014976179.1">
    <property type="nucleotide sequence ID" value="NC_018678.1"/>
</dbReference>
<evidence type="ECO:0000259" key="3">
    <source>
        <dbReference type="PROSITE" id="PS50887"/>
    </source>
</evidence>
<feature type="domain" description="GGDEF" evidence="3">
    <location>
        <begin position="265"/>
        <end position="399"/>
    </location>
</feature>
<dbReference type="Gene3D" id="3.20.20.450">
    <property type="entry name" value="EAL domain"/>
    <property type="match status" value="1"/>
</dbReference>
<feature type="transmembrane region" description="Helical" evidence="1">
    <location>
        <begin position="152"/>
        <end position="173"/>
    </location>
</feature>
<organism evidence="4 5">
    <name type="scientific">Alteromonas macleodii (strain English Channel 673)</name>
    <dbReference type="NCBI Taxonomy" id="1004788"/>
    <lineage>
        <taxon>Bacteria</taxon>
        <taxon>Pseudomonadati</taxon>
        <taxon>Pseudomonadota</taxon>
        <taxon>Gammaproteobacteria</taxon>
        <taxon>Alteromonadales</taxon>
        <taxon>Alteromonadaceae</taxon>
        <taxon>Alteromonas/Salinimonas group</taxon>
        <taxon>Alteromonas</taxon>
    </lineage>
</organism>
<dbReference type="InterPro" id="IPR000160">
    <property type="entry name" value="GGDEF_dom"/>
</dbReference>
<dbReference type="Pfam" id="PF00990">
    <property type="entry name" value="GGDEF"/>
    <property type="match status" value="1"/>
</dbReference>
<dbReference type="InterPro" id="IPR035919">
    <property type="entry name" value="EAL_sf"/>
</dbReference>
<dbReference type="CDD" id="cd01948">
    <property type="entry name" value="EAL"/>
    <property type="match status" value="1"/>
</dbReference>
<dbReference type="InterPro" id="IPR029787">
    <property type="entry name" value="Nucleotide_cyclase"/>
</dbReference>
<keyword evidence="1" id="KW-0812">Transmembrane</keyword>
<dbReference type="SUPFAM" id="SSF141868">
    <property type="entry name" value="EAL domain-like"/>
    <property type="match status" value="1"/>
</dbReference>
<proteinExistence type="predicted"/>
<dbReference type="InterPro" id="IPR050706">
    <property type="entry name" value="Cyclic-di-GMP_PDE-like"/>
</dbReference>
<dbReference type="AlphaFoldDB" id="A0AB32ZXT2"/>
<dbReference type="GO" id="GO:0071111">
    <property type="term" value="F:cyclic-guanylate-specific phosphodiesterase activity"/>
    <property type="evidence" value="ECO:0007669"/>
    <property type="project" value="InterPro"/>
</dbReference>
<dbReference type="SUPFAM" id="SSF55073">
    <property type="entry name" value="Nucleotide cyclase"/>
    <property type="match status" value="1"/>
</dbReference>
<dbReference type="PANTHER" id="PTHR33121:SF79">
    <property type="entry name" value="CYCLIC DI-GMP PHOSPHODIESTERASE PDED-RELATED"/>
    <property type="match status" value="1"/>
</dbReference>
<dbReference type="InterPro" id="IPR001633">
    <property type="entry name" value="EAL_dom"/>
</dbReference>
<reference evidence="5" key="1">
    <citation type="journal article" date="2012" name="Sci. Rep.">
        <title>Genomes of surface isolates of Alteromonas macleodii: the life of a widespread marine opportunistic copiotroph.</title>
        <authorList>
            <person name="Lopez-Perez M."/>
            <person name="Gonzaga A."/>
            <person name="Martin-Cuadrado A.B."/>
            <person name="Onyshchenko O."/>
            <person name="Ghavidel A."/>
            <person name="Ghai R."/>
            <person name="Rodriguez-Valera F."/>
        </authorList>
    </citation>
    <scope>NUCLEOTIDE SEQUENCE [LARGE SCALE GENOMIC DNA]</scope>
    <source>
        <strain evidence="5">English Channel 673</strain>
    </source>
</reference>